<name>T4V9V1_PARBF</name>
<dbReference type="AlphaFoldDB" id="T4V9V1"/>
<dbReference type="PATRIC" id="fig|1233171.3.peg.3166"/>
<evidence type="ECO:0000313" key="3">
    <source>
        <dbReference type="Proteomes" id="UP000015688"/>
    </source>
</evidence>
<sequence length="178" mass="19549">MKKNKTIAYALAATLLVGGTFAGTKAWFTDKEVVDNKLNITTGTLDVDVTDMGWYRNGKETEDFTKLVPGDVISRKVEVANNSNINNQVVVTKEESELSDKEKSAIDNGFININDGNFKEEVEKLKGNGDSVIVEFKATIGVGNGSENEVDNGFQEDKFNLGNMLGNYSITTEQTDHR</sequence>
<dbReference type="Proteomes" id="UP000015688">
    <property type="component" value="Unassembled WGS sequence"/>
</dbReference>
<dbReference type="Pfam" id="PF12389">
    <property type="entry name" value="Peptidase_M73"/>
    <property type="match status" value="1"/>
</dbReference>
<dbReference type="EMBL" id="AVNC01000018">
    <property type="protein sequence ID" value="EQK40489.1"/>
    <property type="molecule type" value="Genomic_DNA"/>
</dbReference>
<dbReference type="RefSeq" id="WP_021434259.1">
    <property type="nucleotide sequence ID" value="NZ_AVNC01000018.1"/>
</dbReference>
<feature type="signal peptide" evidence="1">
    <location>
        <begin position="1"/>
        <end position="22"/>
    </location>
</feature>
<evidence type="ECO:0000256" key="1">
    <source>
        <dbReference type="SAM" id="SignalP"/>
    </source>
</evidence>
<protein>
    <submittedName>
        <fullName evidence="2">Camelysin metallo-endopeptidase family protein</fullName>
    </submittedName>
</protein>
<proteinExistence type="predicted"/>
<comment type="caution">
    <text evidence="2">The sequence shown here is derived from an EMBL/GenBank/DDBJ whole genome shotgun (WGS) entry which is preliminary data.</text>
</comment>
<keyword evidence="1" id="KW-0732">Signal</keyword>
<accession>T4V9V1</accession>
<organism evidence="2 3">
    <name type="scientific">Paraclostridium bifermentans ATCC 638 = DSM 14991</name>
    <dbReference type="NCBI Taxonomy" id="1233171"/>
    <lineage>
        <taxon>Bacteria</taxon>
        <taxon>Bacillati</taxon>
        <taxon>Bacillota</taxon>
        <taxon>Clostridia</taxon>
        <taxon>Peptostreptococcales</taxon>
        <taxon>Peptostreptococcaceae</taxon>
        <taxon>Paraclostridium</taxon>
    </lineage>
</organism>
<reference evidence="2 3" key="1">
    <citation type="submission" date="2013-06" db="EMBL/GenBank/DDBJ databases">
        <authorList>
            <person name="Walk S."/>
            <person name="Aronoff D."/>
            <person name="Young V.Y."/>
            <person name="Marsh J."/>
            <person name="Harrison L."/>
            <person name="Daugherty S.C."/>
            <person name="Shefchek K.A."/>
            <person name="Hine E.E."/>
            <person name="Tallon L.J."/>
            <person name="Sadzewicz L.K."/>
            <person name="Rasko D.A."/>
        </authorList>
    </citation>
    <scope>NUCLEOTIDE SEQUENCE [LARGE SCALE GENOMIC DNA]</scope>
    <source>
        <strain evidence="2 3">ATCC 638</strain>
    </source>
</reference>
<feature type="chain" id="PRO_5039668485" evidence="1">
    <location>
        <begin position="23"/>
        <end position="178"/>
    </location>
</feature>
<evidence type="ECO:0000313" key="2">
    <source>
        <dbReference type="EMBL" id="EQK40489.1"/>
    </source>
</evidence>
<gene>
    <name evidence="2" type="ORF">C672_3283</name>
</gene>
<dbReference type="InterPro" id="IPR022121">
    <property type="entry name" value="Peptidase_M73_camelysin"/>
</dbReference>
<dbReference type="GeneID" id="67474143"/>